<dbReference type="Pfam" id="PF23771">
    <property type="entry name" value="DUF7168"/>
    <property type="match status" value="1"/>
</dbReference>
<dbReference type="Pfam" id="PF10979">
    <property type="entry name" value="DUF2786"/>
    <property type="match status" value="1"/>
</dbReference>
<sequence>MQVYSNATKTFLSICRNQASKILKDEMGINYARSRVKWKNYSIPLNFVVFEHETTLGFFNHHLYQIGLNKRLLLLNDETILSNIIRHELAHFEAYLRYENAIKDHGAEYRELCKSHGWNEDVYSAKLKLEHTLPHFQQENKSHSKLVNRVQKLLSLANSDNVNESQLATAKANELLLKYNLTQEDLSPEEEETYLLKVLEGTKVNAKAKAIYEILTTFNIQPVFSHAKGHYYLEVIGARVNVELAHYVCDFLIFELDRLWALSQRENPSLKGLAAKNSFFRGIAKGYKEKIKVIQRDSFTTKELVILKDDLDLRVKNVYSKLSYSSSSRVKENSKALGLGREVGKNLKIKKSISNTQSIKLLR</sequence>
<accession>E1X3S4</accession>
<evidence type="ECO:0008006" key="6">
    <source>
        <dbReference type="Google" id="ProtNLM"/>
    </source>
</evidence>
<proteinExistence type="predicted"/>
<dbReference type="AlphaFoldDB" id="E1X3S4"/>
<gene>
    <name evidence="4" type="ordered locus">BMS_2199</name>
</gene>
<evidence type="ECO:0000313" key="5">
    <source>
        <dbReference type="Proteomes" id="UP000008963"/>
    </source>
</evidence>
<dbReference type="STRING" id="862908.BMS_2199"/>
<dbReference type="RefSeq" id="WP_014244781.1">
    <property type="nucleotide sequence ID" value="NC_016620.1"/>
</dbReference>
<feature type="domain" description="DUF7168" evidence="3">
    <location>
        <begin position="214"/>
        <end position="319"/>
    </location>
</feature>
<dbReference type="HOGENOM" id="CLU_796687_0_0_7"/>
<reference evidence="5" key="1">
    <citation type="journal article" date="2013" name="ISME J.">
        <title>A small predatory core genome in the divergent marine Bacteriovorax marinus SJ and the terrestrial Bdellovibrio bacteriovorus.</title>
        <authorList>
            <person name="Crossman L.C."/>
            <person name="Chen H."/>
            <person name="Cerdeno-Tarraga A.M."/>
            <person name="Brooks K."/>
            <person name="Quail M.A."/>
            <person name="Pineiro S.A."/>
            <person name="Hobley L."/>
            <person name="Sockett R.E."/>
            <person name="Bentley S.D."/>
            <person name="Parkhill J."/>
            <person name="Williams H.N."/>
            <person name="Stine O.C."/>
        </authorList>
    </citation>
    <scope>NUCLEOTIDE SEQUENCE [LARGE SCALE GENOMIC DNA]</scope>
    <source>
        <strain evidence="5">ATCC BAA-682 / DSM 15412 / SJ</strain>
    </source>
</reference>
<dbReference type="InterPro" id="IPR006640">
    <property type="entry name" value="SprT-like_domain"/>
</dbReference>
<dbReference type="InterPro" id="IPR024498">
    <property type="entry name" value="DUF2786"/>
</dbReference>
<organism evidence="4 5">
    <name type="scientific">Halobacteriovorax marinus (strain ATCC BAA-682 / DSM 15412 / SJ)</name>
    <name type="common">Bacteriovorax marinus</name>
    <dbReference type="NCBI Taxonomy" id="862908"/>
    <lineage>
        <taxon>Bacteria</taxon>
        <taxon>Pseudomonadati</taxon>
        <taxon>Bdellovibrionota</taxon>
        <taxon>Bacteriovoracia</taxon>
        <taxon>Bacteriovoracales</taxon>
        <taxon>Halobacteriovoraceae</taxon>
        <taxon>Halobacteriovorax</taxon>
    </lineage>
</organism>
<dbReference type="eggNOG" id="COG3091">
    <property type="taxonomic scope" value="Bacteria"/>
</dbReference>
<dbReference type="Pfam" id="PF10263">
    <property type="entry name" value="SprT-like"/>
    <property type="match status" value="1"/>
</dbReference>
<dbReference type="InterPro" id="IPR055592">
    <property type="entry name" value="DUF7168"/>
</dbReference>
<evidence type="ECO:0000259" key="3">
    <source>
        <dbReference type="Pfam" id="PF23771"/>
    </source>
</evidence>
<name>E1X3S4_HALMS</name>
<protein>
    <recommendedName>
        <fullName evidence="6">DUF2786 domain-containing protein</fullName>
    </recommendedName>
</protein>
<dbReference type="GO" id="GO:0006950">
    <property type="term" value="P:response to stress"/>
    <property type="evidence" value="ECO:0007669"/>
    <property type="project" value="UniProtKB-ARBA"/>
</dbReference>
<dbReference type="OrthoDB" id="5289448at2"/>
<evidence type="ECO:0000259" key="2">
    <source>
        <dbReference type="Pfam" id="PF10979"/>
    </source>
</evidence>
<feature type="domain" description="DUF2786" evidence="2">
    <location>
        <begin position="145"/>
        <end position="183"/>
    </location>
</feature>
<feature type="domain" description="SprT-like" evidence="1">
    <location>
        <begin position="52"/>
        <end position="116"/>
    </location>
</feature>
<dbReference type="EMBL" id="FQ312005">
    <property type="protein sequence ID" value="CBW27003.1"/>
    <property type="molecule type" value="Genomic_DNA"/>
</dbReference>
<dbReference type="KEGG" id="bmx:BMS_2199"/>
<dbReference type="Proteomes" id="UP000008963">
    <property type="component" value="Chromosome"/>
</dbReference>
<evidence type="ECO:0000313" key="4">
    <source>
        <dbReference type="EMBL" id="CBW27003.1"/>
    </source>
</evidence>
<keyword evidence="5" id="KW-1185">Reference proteome</keyword>
<dbReference type="PATRIC" id="fig|862908.3.peg.2092"/>
<evidence type="ECO:0000259" key="1">
    <source>
        <dbReference type="Pfam" id="PF10263"/>
    </source>
</evidence>